<keyword evidence="2" id="KW-1133">Transmembrane helix</keyword>
<sequence>MINYPNALQAPPHGATLPDRFITLTQQSNSVGGGSEPTGTVGRTTGNATSNTSTGGSATSQPTVDPSFSISKNNNTNSNNTLLLVDPQSIAALNISSSSSSEPVSNVGQHVLNSQGEVDGAAFGLAKSSPDDPANEGLSPGAKAGAIAGSLVTLFILLAIAFAAKKIHRQAKSPQRQILQPDDPYHSTSPSDQHSDYHSHTR</sequence>
<dbReference type="AlphaFoldDB" id="A0A0L6UVJ2"/>
<dbReference type="EMBL" id="LAVV01008557">
    <property type="protein sequence ID" value="KNZ52509.1"/>
    <property type="molecule type" value="Genomic_DNA"/>
</dbReference>
<organism evidence="3 4">
    <name type="scientific">Puccinia sorghi</name>
    <dbReference type="NCBI Taxonomy" id="27349"/>
    <lineage>
        <taxon>Eukaryota</taxon>
        <taxon>Fungi</taxon>
        <taxon>Dikarya</taxon>
        <taxon>Basidiomycota</taxon>
        <taxon>Pucciniomycotina</taxon>
        <taxon>Pucciniomycetes</taxon>
        <taxon>Pucciniales</taxon>
        <taxon>Pucciniaceae</taxon>
        <taxon>Puccinia</taxon>
    </lineage>
</organism>
<protein>
    <submittedName>
        <fullName evidence="3">Uncharacterized protein</fullName>
    </submittedName>
</protein>
<feature type="region of interest" description="Disordered" evidence="1">
    <location>
        <begin position="172"/>
        <end position="202"/>
    </location>
</feature>
<feature type="region of interest" description="Disordered" evidence="1">
    <location>
        <begin position="27"/>
        <end position="73"/>
    </location>
</feature>
<comment type="caution">
    <text evidence="3">The sequence shown here is derived from an EMBL/GenBank/DDBJ whole genome shotgun (WGS) entry which is preliminary data.</text>
</comment>
<proteinExistence type="predicted"/>
<keyword evidence="2" id="KW-0812">Transmembrane</keyword>
<reference evidence="3 4" key="1">
    <citation type="submission" date="2015-08" db="EMBL/GenBank/DDBJ databases">
        <title>Next Generation Sequencing and Analysis of the Genome of Puccinia sorghi L Schw, the Causal Agent of Maize Common Rust.</title>
        <authorList>
            <person name="Rochi L."/>
            <person name="Burguener G."/>
            <person name="Darino M."/>
            <person name="Turjanski A."/>
            <person name="Kreff E."/>
            <person name="Dieguez M.J."/>
            <person name="Sacco F."/>
        </authorList>
    </citation>
    <scope>NUCLEOTIDE SEQUENCE [LARGE SCALE GENOMIC DNA]</scope>
    <source>
        <strain evidence="3 4">RO10H11247</strain>
    </source>
</reference>
<evidence type="ECO:0000256" key="2">
    <source>
        <dbReference type="SAM" id="Phobius"/>
    </source>
</evidence>
<dbReference type="VEuPathDB" id="FungiDB:VP01_354g4"/>
<feature type="compositionally biased region" description="Basic and acidic residues" evidence="1">
    <location>
        <begin position="193"/>
        <end position="202"/>
    </location>
</feature>
<keyword evidence="2" id="KW-0472">Membrane</keyword>
<dbReference type="OrthoDB" id="2503290at2759"/>
<feature type="compositionally biased region" description="Low complexity" evidence="1">
    <location>
        <begin position="44"/>
        <end position="60"/>
    </location>
</feature>
<gene>
    <name evidence="3" type="ORF">VP01_354g4</name>
</gene>
<evidence type="ECO:0000313" key="3">
    <source>
        <dbReference type="EMBL" id="KNZ52509.1"/>
    </source>
</evidence>
<keyword evidence="4" id="KW-1185">Reference proteome</keyword>
<dbReference type="Proteomes" id="UP000037035">
    <property type="component" value="Unassembled WGS sequence"/>
</dbReference>
<evidence type="ECO:0000256" key="1">
    <source>
        <dbReference type="SAM" id="MobiDB-lite"/>
    </source>
</evidence>
<feature type="transmembrane region" description="Helical" evidence="2">
    <location>
        <begin position="144"/>
        <end position="164"/>
    </location>
</feature>
<name>A0A0L6UVJ2_9BASI</name>
<evidence type="ECO:0000313" key="4">
    <source>
        <dbReference type="Proteomes" id="UP000037035"/>
    </source>
</evidence>
<accession>A0A0L6UVJ2</accession>
<feature type="compositionally biased region" description="Polar residues" evidence="1">
    <location>
        <begin position="61"/>
        <end position="72"/>
    </location>
</feature>